<accession>A0ABQ4V738</accession>
<keyword evidence="2" id="KW-1185">Reference proteome</keyword>
<sequence length="110" mass="12836">MAADEDEYESRLFEWAHKYNGFKRLARSPENLAGVLGPLLREFQCTGRIPDWAGVDLLRGWAFYLARSYRFLGHPYPLLDEYPEFATIVEAIENHPDAKVRDRPPPRWGE</sequence>
<organism evidence="1 2">
    <name type="scientific">Mycolicibacterium cyprinidarum</name>
    <dbReference type="NCBI Taxonomy" id="2860311"/>
    <lineage>
        <taxon>Bacteria</taxon>
        <taxon>Bacillati</taxon>
        <taxon>Actinomycetota</taxon>
        <taxon>Actinomycetes</taxon>
        <taxon>Mycobacteriales</taxon>
        <taxon>Mycobacteriaceae</taxon>
        <taxon>Mycolicibacterium</taxon>
    </lineage>
</organism>
<evidence type="ECO:0000313" key="1">
    <source>
        <dbReference type="EMBL" id="GJF08899.1"/>
    </source>
</evidence>
<comment type="caution">
    <text evidence="1">The sequence shown here is derived from an EMBL/GenBank/DDBJ whole genome shotgun (WGS) entry which is preliminary data.</text>
</comment>
<protein>
    <submittedName>
        <fullName evidence="1">Uncharacterized protein</fullName>
    </submittedName>
</protein>
<dbReference type="Proteomes" id="UP001060504">
    <property type="component" value="Unassembled WGS sequence"/>
</dbReference>
<gene>
    <name evidence="1" type="ORF">NGTWS1702_31770</name>
</gene>
<proteinExistence type="predicted"/>
<name>A0ABQ4V738_9MYCO</name>
<reference evidence="1 2" key="1">
    <citation type="submission" date="2021-08" db="EMBL/GenBank/DDBJ databases">
        <title>Draft genome sequence of Mycolicibacterium sp. NGTWS1702 strain.</title>
        <authorList>
            <person name="Matsumoto M."/>
            <person name="Tang B.C.C."/>
            <person name="Machida Y."/>
            <person name="Matoyama H."/>
            <person name="Kishihara T."/>
            <person name="Sato S."/>
            <person name="Kondo I."/>
            <person name="Sano M."/>
            <person name="Kato G."/>
        </authorList>
    </citation>
    <scope>NUCLEOTIDE SEQUENCE [LARGE SCALE GENOMIC DNA]</scope>
    <source>
        <strain evidence="1 2">NGTWSNA01</strain>
    </source>
</reference>
<dbReference type="EMBL" id="BPRH01003315">
    <property type="protein sequence ID" value="GJF08899.1"/>
    <property type="molecule type" value="Genomic_DNA"/>
</dbReference>
<evidence type="ECO:0000313" key="2">
    <source>
        <dbReference type="Proteomes" id="UP001060504"/>
    </source>
</evidence>